<sequence length="631" mass="71383">MDERVRRSWQLQPDQIEIKNPSWQTGMDQLSVSIASRLGCKGIPLRCVLYKVLVYGEGGHFLKHQDTEKEDGMVATLVVQPPSTHEGGDLVVYRGEEELHRHDFGKMEGTAAFSPHYAVHYADAEHALEEVTKGFRLALVYSICLPDTMRHLKRDSNTTMCDELAGVINGMEPQEKSFAMLLSHEYTKKSIGDLGSGALKGIDGARFRTLEEANTRVSPDKQLRFFLAKLSIKIGNCLDEDRWHIWDHQQAIHWYTPNGEDFGRWENKKLEQKLNFLNPGRETFLQLWKSFGSTDDVFTGNEGPIKMTKYHRFAIIAWPATRYFENVIKFMSAEIAAEAFVSCGSVDAAVLRSLLDTARLLAGAGDLELVKLFFSDFCPQLSELTGNDTLIPSITKIARAFGWSDIGDEMELLLLVASGLDDANAQRALLQVTIEKDFVLRSTRAVEFYWKHVVCPGGKKVVATVASQISQKQPSELGPFVEVFSQYIGDIDAPENGVLEGVAKNRIQWLRKEIKKLDVPFSWEMPYAEEPEFLEIERFLRGPERSMTTVGVVTFTAGVNEAQAFVDMRVLKEASYTTEIAGGEEDVYVTITKTRKWYDESRLRLAQYKIDASTRTVEKRARGLRLVWPNR</sequence>
<dbReference type="Proteomes" id="UP000002640">
    <property type="component" value="Unassembled WGS sequence"/>
</dbReference>
<keyword evidence="2" id="KW-1185">Reference proteome</keyword>
<dbReference type="KEGG" id="psoj:PHYSODRAFT_325810"/>
<protein>
    <submittedName>
        <fullName evidence="1">Uncharacterized protein</fullName>
    </submittedName>
</protein>
<name>G4Z1A6_PHYSP</name>
<evidence type="ECO:0000313" key="2">
    <source>
        <dbReference type="Proteomes" id="UP000002640"/>
    </source>
</evidence>
<proteinExistence type="predicted"/>
<dbReference type="InParanoid" id="G4Z1A6"/>
<dbReference type="PANTHER" id="PTHR33099:SF7">
    <property type="entry name" value="MYND-TYPE DOMAIN-CONTAINING PROTEIN"/>
    <property type="match status" value="1"/>
</dbReference>
<dbReference type="GeneID" id="20645320"/>
<dbReference type="PANTHER" id="PTHR33099">
    <property type="entry name" value="FE2OG DIOXYGENASE DOMAIN-CONTAINING PROTEIN"/>
    <property type="match status" value="1"/>
</dbReference>
<gene>
    <name evidence="1" type="ORF">PHYSODRAFT_325810</name>
</gene>
<dbReference type="Gene3D" id="2.60.120.620">
    <property type="entry name" value="q2cbj1_9rhob like domain"/>
    <property type="match status" value="1"/>
</dbReference>
<reference evidence="1 2" key="1">
    <citation type="journal article" date="2006" name="Science">
        <title>Phytophthora genome sequences uncover evolutionary origins and mechanisms of pathogenesis.</title>
        <authorList>
            <person name="Tyler B.M."/>
            <person name="Tripathy S."/>
            <person name="Zhang X."/>
            <person name="Dehal P."/>
            <person name="Jiang R.H."/>
            <person name="Aerts A."/>
            <person name="Arredondo F.D."/>
            <person name="Baxter L."/>
            <person name="Bensasson D."/>
            <person name="Beynon J.L."/>
            <person name="Chapman J."/>
            <person name="Damasceno C.M."/>
            <person name="Dorrance A.E."/>
            <person name="Dou D."/>
            <person name="Dickerman A.W."/>
            <person name="Dubchak I.L."/>
            <person name="Garbelotto M."/>
            <person name="Gijzen M."/>
            <person name="Gordon S.G."/>
            <person name="Govers F."/>
            <person name="Grunwald N.J."/>
            <person name="Huang W."/>
            <person name="Ivors K.L."/>
            <person name="Jones R.W."/>
            <person name="Kamoun S."/>
            <person name="Krampis K."/>
            <person name="Lamour K.H."/>
            <person name="Lee M.K."/>
            <person name="McDonald W.H."/>
            <person name="Medina M."/>
            <person name="Meijer H.J."/>
            <person name="Nordberg E.K."/>
            <person name="Maclean D.J."/>
            <person name="Ospina-Giraldo M.D."/>
            <person name="Morris P.F."/>
            <person name="Phuntumart V."/>
            <person name="Putnam N.H."/>
            <person name="Rash S."/>
            <person name="Rose J.K."/>
            <person name="Sakihama Y."/>
            <person name="Salamov A.A."/>
            <person name="Savidor A."/>
            <person name="Scheuring C.F."/>
            <person name="Smith B.M."/>
            <person name="Sobral B.W."/>
            <person name="Terry A."/>
            <person name="Torto-Alalibo T.A."/>
            <person name="Win J."/>
            <person name="Xu Z."/>
            <person name="Zhang H."/>
            <person name="Grigoriev I.V."/>
            <person name="Rokhsar D.S."/>
            <person name="Boore J.L."/>
        </authorList>
    </citation>
    <scope>NUCLEOTIDE SEQUENCE [LARGE SCALE GENOMIC DNA]</scope>
    <source>
        <strain evidence="1 2">P6497</strain>
    </source>
</reference>
<dbReference type="AlphaFoldDB" id="G4Z1A6"/>
<dbReference type="EMBL" id="JH159152">
    <property type="protein sequence ID" value="EGZ24725.1"/>
    <property type="molecule type" value="Genomic_DNA"/>
</dbReference>
<dbReference type="RefSeq" id="XP_009520013.1">
    <property type="nucleotide sequence ID" value="XM_009521718.1"/>
</dbReference>
<accession>G4Z1A6</accession>
<organism evidence="1 2">
    <name type="scientific">Phytophthora sojae (strain P6497)</name>
    <name type="common">Soybean stem and root rot agent</name>
    <name type="synonym">Phytophthora megasperma f. sp. glycines</name>
    <dbReference type="NCBI Taxonomy" id="1094619"/>
    <lineage>
        <taxon>Eukaryota</taxon>
        <taxon>Sar</taxon>
        <taxon>Stramenopiles</taxon>
        <taxon>Oomycota</taxon>
        <taxon>Peronosporomycetes</taxon>
        <taxon>Peronosporales</taxon>
        <taxon>Peronosporaceae</taxon>
        <taxon>Phytophthora</taxon>
    </lineage>
</organism>
<evidence type="ECO:0000313" key="1">
    <source>
        <dbReference type="EMBL" id="EGZ24725.1"/>
    </source>
</evidence>
<dbReference type="OMA" id="GVINGME"/>